<proteinExistence type="predicted"/>
<protein>
    <submittedName>
        <fullName evidence="3">Alpha/beta hydrolase</fullName>
    </submittedName>
</protein>
<name>A0A7H2BJW0_9MICC</name>
<gene>
    <name evidence="3" type="ORF">IDM48_00385</name>
</gene>
<dbReference type="PANTHER" id="PTHR48081">
    <property type="entry name" value="AB HYDROLASE SUPERFAMILY PROTEIN C4A8.06C"/>
    <property type="match status" value="1"/>
</dbReference>
<dbReference type="GO" id="GO:0016787">
    <property type="term" value="F:hydrolase activity"/>
    <property type="evidence" value="ECO:0007669"/>
    <property type="project" value="UniProtKB-KW"/>
</dbReference>
<sequence>MSLSMRTAVGALSLINRMTSDASRNAVQTITHNAKPAELPATMYDRYGAYYRQVDDSRVVFLDPENEKCANVLVYIHGGEYKRPLTMMHWGIIDRLMKETCASALVPMYQLAPHHSAKDAYSLLDGAFAHALKSARETGGKIIVAGDCAGGGLAQAYVMSRRDRGLVLPDNVLLFYPWLDLTLSNPEIHGIKDPVLNRPSLIEAGRRWSGSWEVRDPRVSPIFGSVENLPKTHIYQGKRDIMYPDVRNFANLAVGAGSPVSLTLAPRAFHGYMGARLMPEARAAYREIGKQFAA</sequence>
<dbReference type="InterPro" id="IPR013094">
    <property type="entry name" value="AB_hydrolase_3"/>
</dbReference>
<dbReference type="InterPro" id="IPR029058">
    <property type="entry name" value="AB_hydrolase_fold"/>
</dbReference>
<dbReference type="Proteomes" id="UP000516421">
    <property type="component" value="Chromosome"/>
</dbReference>
<dbReference type="PANTHER" id="PTHR48081:SF8">
    <property type="entry name" value="ALPHA_BETA HYDROLASE FOLD-3 DOMAIN-CONTAINING PROTEIN-RELATED"/>
    <property type="match status" value="1"/>
</dbReference>
<dbReference type="EMBL" id="CP061538">
    <property type="protein sequence ID" value="QNV39956.1"/>
    <property type="molecule type" value="Genomic_DNA"/>
</dbReference>
<dbReference type="Gene3D" id="3.40.50.1820">
    <property type="entry name" value="alpha/beta hydrolase"/>
    <property type="match status" value="1"/>
</dbReference>
<dbReference type="KEGG" id="rama:IDM48_00385"/>
<dbReference type="RefSeq" id="WP_151147077.1">
    <property type="nucleotide sequence ID" value="NZ_CP061538.1"/>
</dbReference>
<reference evidence="3 4" key="1">
    <citation type="submission" date="2020-09" db="EMBL/GenBank/DDBJ databases">
        <title>Investigation of environmental microbe.</title>
        <authorList>
            <person name="Ou Y."/>
            <person name="Kang Q."/>
        </authorList>
    </citation>
    <scope>NUCLEOTIDE SEQUENCE [LARGE SCALE GENOMIC DNA]</scope>
    <source>
        <strain evidence="3 4">KJZ-9</strain>
    </source>
</reference>
<keyword evidence="4" id="KW-1185">Reference proteome</keyword>
<organism evidence="3 4">
    <name type="scientific">Rothia amarae</name>
    <dbReference type="NCBI Taxonomy" id="169480"/>
    <lineage>
        <taxon>Bacteria</taxon>
        <taxon>Bacillati</taxon>
        <taxon>Actinomycetota</taxon>
        <taxon>Actinomycetes</taxon>
        <taxon>Micrococcales</taxon>
        <taxon>Micrococcaceae</taxon>
        <taxon>Rothia</taxon>
    </lineage>
</organism>
<evidence type="ECO:0000313" key="3">
    <source>
        <dbReference type="EMBL" id="QNV39956.1"/>
    </source>
</evidence>
<dbReference type="AlphaFoldDB" id="A0A7H2BJW0"/>
<dbReference type="SUPFAM" id="SSF53474">
    <property type="entry name" value="alpha/beta-Hydrolases"/>
    <property type="match status" value="1"/>
</dbReference>
<evidence type="ECO:0000259" key="2">
    <source>
        <dbReference type="Pfam" id="PF07859"/>
    </source>
</evidence>
<evidence type="ECO:0000256" key="1">
    <source>
        <dbReference type="ARBA" id="ARBA00022801"/>
    </source>
</evidence>
<dbReference type="InterPro" id="IPR050300">
    <property type="entry name" value="GDXG_lipolytic_enzyme"/>
</dbReference>
<dbReference type="Pfam" id="PF07859">
    <property type="entry name" value="Abhydrolase_3"/>
    <property type="match status" value="1"/>
</dbReference>
<accession>A0A7H2BJW0</accession>
<feature type="domain" description="Alpha/beta hydrolase fold-3" evidence="2">
    <location>
        <begin position="73"/>
        <end position="273"/>
    </location>
</feature>
<keyword evidence="1 3" id="KW-0378">Hydrolase</keyword>
<evidence type="ECO:0000313" key="4">
    <source>
        <dbReference type="Proteomes" id="UP000516421"/>
    </source>
</evidence>